<dbReference type="EMBL" id="AOGE01000073">
    <property type="protein sequence ID" value="ELT46859.1"/>
    <property type="molecule type" value="Genomic_DNA"/>
</dbReference>
<feature type="domain" description="Methyltransferase small" evidence="4">
    <location>
        <begin position="65"/>
        <end position="145"/>
    </location>
</feature>
<accession>M5JTA1</accession>
<dbReference type="GO" id="GO:0008170">
    <property type="term" value="F:N-methyltransferase activity"/>
    <property type="evidence" value="ECO:0007669"/>
    <property type="project" value="UniProtKB-ARBA"/>
</dbReference>
<evidence type="ECO:0000256" key="3">
    <source>
        <dbReference type="SAM" id="MobiDB-lite"/>
    </source>
</evidence>
<dbReference type="GO" id="GO:0008757">
    <property type="term" value="F:S-adenosylmethionine-dependent methyltransferase activity"/>
    <property type="evidence" value="ECO:0007669"/>
    <property type="project" value="UniProtKB-ARBA"/>
</dbReference>
<keyword evidence="2" id="KW-0949">S-adenosyl-L-methionine</keyword>
<organism evidence="5 6">
    <name type="scientific">Brucella intermedia M86</name>
    <dbReference type="NCBI Taxonomy" id="1234597"/>
    <lineage>
        <taxon>Bacteria</taxon>
        <taxon>Pseudomonadati</taxon>
        <taxon>Pseudomonadota</taxon>
        <taxon>Alphaproteobacteria</taxon>
        <taxon>Hyphomicrobiales</taxon>
        <taxon>Brucellaceae</taxon>
        <taxon>Brucella/Ochrobactrum group</taxon>
        <taxon>Brucella</taxon>
    </lineage>
</organism>
<keyword evidence="1" id="KW-0808">Transferase</keyword>
<dbReference type="Proteomes" id="UP000011971">
    <property type="component" value="Unassembled WGS sequence"/>
</dbReference>
<dbReference type="GO" id="GO:0003676">
    <property type="term" value="F:nucleic acid binding"/>
    <property type="evidence" value="ECO:0007669"/>
    <property type="project" value="InterPro"/>
</dbReference>
<keyword evidence="1" id="KW-0489">Methyltransferase</keyword>
<evidence type="ECO:0000256" key="2">
    <source>
        <dbReference type="ARBA" id="ARBA00022691"/>
    </source>
</evidence>
<comment type="caution">
    <text evidence="5">The sequence shown here is derived from an EMBL/GenBank/DDBJ whole genome shotgun (WGS) entry which is preliminary data.</text>
</comment>
<dbReference type="GO" id="GO:0032259">
    <property type="term" value="P:methylation"/>
    <property type="evidence" value="ECO:0007669"/>
    <property type="project" value="UniProtKB-KW"/>
</dbReference>
<feature type="region of interest" description="Disordered" evidence="3">
    <location>
        <begin position="252"/>
        <end position="279"/>
    </location>
</feature>
<dbReference type="PROSITE" id="PS00092">
    <property type="entry name" value="N6_MTASE"/>
    <property type="match status" value="1"/>
</dbReference>
<dbReference type="OrthoDB" id="9814088at2"/>
<proteinExistence type="predicted"/>
<dbReference type="RefSeq" id="WP_006473037.1">
    <property type="nucleotide sequence ID" value="NZ_AOGE01000073.1"/>
</dbReference>
<dbReference type="SUPFAM" id="SSF53335">
    <property type="entry name" value="S-adenosyl-L-methionine-dependent methyltransferases"/>
    <property type="match status" value="1"/>
</dbReference>
<dbReference type="InterPro" id="IPR002052">
    <property type="entry name" value="DNA_methylase_N6_adenine_CS"/>
</dbReference>
<protein>
    <recommendedName>
        <fullName evidence="4">Methyltransferase small domain-containing protein</fullName>
    </recommendedName>
</protein>
<dbReference type="InterPro" id="IPR007848">
    <property type="entry name" value="Small_mtfrase_dom"/>
</dbReference>
<sequence length="279" mass="30723">MAKLSKAQAKAHQQACDLLTKDVLTLDDKMFVLENWQESASHVNSAAGAFFTPFDLAMDFAIETYPGRVIDLCAGIGMLSFALKMRHIYQSEGLDLTCVEINPDYVSVGRKLLPEANWIEASVFDVLDMDLGHFDIAVSNPPFGAIKRPDGKRAPRYSGSDFEFHVIDIAAHIANHGVFIVPQMSAGFNYSGKRGYERQKEGKAVKFQELTGLYFEAGCGVDTSIHQKSWRGVSPLCEIVCIDFEEKQVEPVEAAVSEPPSKSEAQPNSPQLDLFGRAA</sequence>
<dbReference type="PATRIC" id="fig|1234597.4.peg.4687"/>
<gene>
    <name evidence="5" type="ORF">D584_22771</name>
</gene>
<name>M5JTA1_9HYPH</name>
<evidence type="ECO:0000259" key="4">
    <source>
        <dbReference type="Pfam" id="PF05175"/>
    </source>
</evidence>
<evidence type="ECO:0000313" key="5">
    <source>
        <dbReference type="EMBL" id="ELT46859.1"/>
    </source>
</evidence>
<dbReference type="AlphaFoldDB" id="M5JTA1"/>
<dbReference type="Gene3D" id="3.40.50.150">
    <property type="entry name" value="Vaccinia Virus protein VP39"/>
    <property type="match status" value="1"/>
</dbReference>
<evidence type="ECO:0000256" key="1">
    <source>
        <dbReference type="ARBA" id="ARBA00022603"/>
    </source>
</evidence>
<dbReference type="InterPro" id="IPR029063">
    <property type="entry name" value="SAM-dependent_MTases_sf"/>
</dbReference>
<dbReference type="Pfam" id="PF05175">
    <property type="entry name" value="MTS"/>
    <property type="match status" value="1"/>
</dbReference>
<evidence type="ECO:0000313" key="6">
    <source>
        <dbReference type="Proteomes" id="UP000011971"/>
    </source>
</evidence>
<reference evidence="5 6" key="1">
    <citation type="journal article" date="2013" name="Gut Pathog.">
        <title>Draft genome of Ochrobactrum intermedium strain M86 isolated from non-ulcer dyspeptic individual from India.</title>
        <authorList>
            <person name="Kulkarni G."/>
            <person name="Dhotre D."/>
            <person name="Dharne M."/>
            <person name="Shetty S."/>
            <person name="Chowdhury S."/>
            <person name="Misra V."/>
            <person name="Misra S."/>
            <person name="Patole M."/>
            <person name="Shouche Y."/>
        </authorList>
    </citation>
    <scope>NUCLEOTIDE SEQUENCE [LARGE SCALE GENOMIC DNA]</scope>
    <source>
        <strain evidence="5 6">M86</strain>
    </source>
</reference>
<dbReference type="CDD" id="cd02440">
    <property type="entry name" value="AdoMet_MTases"/>
    <property type="match status" value="1"/>
</dbReference>